<dbReference type="EMBL" id="JRES01000080">
    <property type="protein sequence ID" value="KNC34377.1"/>
    <property type="molecule type" value="Genomic_DNA"/>
</dbReference>
<feature type="region of interest" description="Disordered" evidence="15">
    <location>
        <begin position="583"/>
        <end position="615"/>
    </location>
</feature>
<evidence type="ECO:0000256" key="7">
    <source>
        <dbReference type="ARBA" id="ARBA00022917"/>
    </source>
</evidence>
<dbReference type="AlphaFoldDB" id="A0A0L0CQD6"/>
<evidence type="ECO:0000256" key="9">
    <source>
        <dbReference type="ARBA" id="ARBA00023175"/>
    </source>
</evidence>
<dbReference type="CDD" id="cd00520">
    <property type="entry name" value="RRF"/>
    <property type="match status" value="1"/>
</dbReference>
<dbReference type="Pfam" id="PF01765">
    <property type="entry name" value="RRF"/>
    <property type="match status" value="1"/>
</dbReference>
<dbReference type="Gene3D" id="1.10.132.20">
    <property type="entry name" value="Ribosome-recycling factor"/>
    <property type="match status" value="1"/>
</dbReference>
<dbReference type="InterPro" id="IPR027417">
    <property type="entry name" value="P-loop_NTPase"/>
</dbReference>
<keyword evidence="4" id="KW-0493">Microtubule</keyword>
<evidence type="ECO:0000256" key="11">
    <source>
        <dbReference type="ARBA" id="ARBA00033107"/>
    </source>
</evidence>
<dbReference type="InterPro" id="IPR036191">
    <property type="entry name" value="RRF_sf"/>
</dbReference>
<dbReference type="GO" id="GO:0008017">
    <property type="term" value="F:microtubule binding"/>
    <property type="evidence" value="ECO:0007669"/>
    <property type="project" value="InterPro"/>
</dbReference>
<evidence type="ECO:0000256" key="14">
    <source>
        <dbReference type="SAM" id="Coils"/>
    </source>
</evidence>
<dbReference type="InterPro" id="IPR023584">
    <property type="entry name" value="Ribosome_recyc_fac_dom"/>
</dbReference>
<name>A0A0L0CQD6_LUCCU</name>
<evidence type="ECO:0000259" key="17">
    <source>
        <dbReference type="PROSITE" id="PS50067"/>
    </source>
</evidence>
<dbReference type="SMART" id="SM00129">
    <property type="entry name" value="KISc"/>
    <property type="match status" value="1"/>
</dbReference>
<keyword evidence="10" id="KW-0206">Cytoskeleton</keyword>
<dbReference type="InterPro" id="IPR001752">
    <property type="entry name" value="Kinesin_motor_dom"/>
</dbReference>
<dbReference type="InterPro" id="IPR036961">
    <property type="entry name" value="Kinesin_motor_dom_sf"/>
</dbReference>
<dbReference type="InterPro" id="IPR002661">
    <property type="entry name" value="Ribosome_recyc_fac"/>
</dbReference>
<feature type="domain" description="Kinesin motor" evidence="17">
    <location>
        <begin position="7"/>
        <end position="345"/>
    </location>
</feature>
<accession>A0A0L0CQD6</accession>
<feature type="transmembrane region" description="Helical" evidence="16">
    <location>
        <begin position="1104"/>
        <end position="1126"/>
    </location>
</feature>
<dbReference type="GO" id="GO:0005524">
    <property type="term" value="F:ATP binding"/>
    <property type="evidence" value="ECO:0007669"/>
    <property type="project" value="UniProtKB-UniRule"/>
</dbReference>
<dbReference type="SUPFAM" id="SSF52540">
    <property type="entry name" value="P-loop containing nucleoside triphosphate hydrolases"/>
    <property type="match status" value="1"/>
</dbReference>
<dbReference type="PANTHER" id="PTHR47968:SF65">
    <property type="entry name" value="KINESIN MOTOR DOMAIN-CONTAINING PROTEIN"/>
    <property type="match status" value="1"/>
</dbReference>
<dbReference type="FunFam" id="3.40.850.10:FF:000054">
    <property type="entry name" value="Kinesin-like protein"/>
    <property type="match status" value="1"/>
</dbReference>
<organism evidence="18 19">
    <name type="scientific">Lucilia cuprina</name>
    <name type="common">Green bottle fly</name>
    <name type="synonym">Australian sheep blowfly</name>
    <dbReference type="NCBI Taxonomy" id="7375"/>
    <lineage>
        <taxon>Eukaryota</taxon>
        <taxon>Metazoa</taxon>
        <taxon>Ecdysozoa</taxon>
        <taxon>Arthropoda</taxon>
        <taxon>Hexapoda</taxon>
        <taxon>Insecta</taxon>
        <taxon>Pterygota</taxon>
        <taxon>Neoptera</taxon>
        <taxon>Endopterygota</taxon>
        <taxon>Diptera</taxon>
        <taxon>Brachycera</taxon>
        <taxon>Muscomorpha</taxon>
        <taxon>Oestroidea</taxon>
        <taxon>Calliphoridae</taxon>
        <taxon>Luciliinae</taxon>
        <taxon>Lucilia</taxon>
    </lineage>
</organism>
<dbReference type="Pfam" id="PF00225">
    <property type="entry name" value="Kinesin"/>
    <property type="match status" value="1"/>
</dbReference>
<evidence type="ECO:0000256" key="5">
    <source>
        <dbReference type="ARBA" id="ARBA00022741"/>
    </source>
</evidence>
<feature type="compositionally biased region" description="Polar residues" evidence="15">
    <location>
        <begin position="594"/>
        <end position="603"/>
    </location>
</feature>
<sequence>MTTEQKNIKVVVRVRPYNRRELEQNQRTIIKVMDQTTLLFDPDEDEDEFFFQGVKQNHRDITKKVNKKLSMEYDRVYDTDTTNMQIFEECTAPLVDSVLNGYNCSVFVYGATGAGKTFTMLGSATSPGLTFLTMRDLFDKIEAQSDVRKFDVGVSYLEVYNEQVMNLLTKTGPLKLREDSNGVVVSGLALKPIYSAEELLELLALGNSNRTQHPTDANAESSRSHAVFQVHIRITDRKTGTKRMVKLSMIDLAGSERAASTKGIGIRFKEGASINKSLLALGNCINKLADGLKHIPYRDSNLTRILKDSLGGNCQTLMVANVSMSSLTYEDTYNTLKYASRAKKIRTTLRQNALKTNMPKEFYVKKVNELMDENERLKQTNSALEAKANKATTFDESELKPWYSRIDQIYASIIKTQEQYISIKSRVKNLTFRIKLKTDMENSRKIIYGDCESKENCTSYTSSVCHLSSKIDKLKAEFECWRQKLRSVYKNLDYIKTEIKSSKYASFLQIYLKYKNSEVQNSKISLINKHITAIDLELCAKATWLETTFKLASHIIKNGNLNTQQMCHYELLKRHLSNTNFSNDVDNDVEAENSIDSSKQPASSDEDVDHQHMRSCRKRLRLDEYDLDDTDDINGSSADDAIDDDVDMDDMHTTFKMPAKRPRNPNETHVLSEMDTNGDNTFYMGPSKTSTLTVGTKFNAKIGKDLTLVKTNIVSNMLSDKMVKATCNTEQLKNVLLKSKKFSHATLRTVAGGLQKENKKFSPNRIRKSPRTVISKAALQQARLLSTTNLCYAKTKDKKKEKGGKKAAKVEINESQLREIINYDALNTQMQKAVQQMKDDFIKHLSLRSTTGAIDTLRVTVDGTEHELQELAQISRKNPKTIVVNMIAFPQTIPDVLKAIEKSGMNLNPQQDGTTLFIPIPKVTKEHRENLSKNAKSLFIKYRDTIRDIQNSNIKKLKKQSDISKDDMFGVQNQITAIADKYIAEADKMLQVKQKELLAKELEETNTTFLPYTLKSQKKQDAVLADSLQNIVLSSKNAYSTKDKEALNVYEENSEIIKPSEKNNWERLTTFLSTGPASSNKHEVSSYLCNTQNLQYSTSLFGSYNFFLVQTIFLLIHFAFLSYILFSGVTLFNRLLSLSQPIGLVGNSNFYKNDL</sequence>
<evidence type="ECO:0000313" key="19">
    <source>
        <dbReference type="Proteomes" id="UP000037069"/>
    </source>
</evidence>
<dbReference type="PROSITE" id="PS50067">
    <property type="entry name" value="KINESIN_MOTOR_2"/>
    <property type="match status" value="1"/>
</dbReference>
<dbReference type="GO" id="GO:0006412">
    <property type="term" value="P:translation"/>
    <property type="evidence" value="ECO:0007669"/>
    <property type="project" value="UniProtKB-KW"/>
</dbReference>
<evidence type="ECO:0000256" key="10">
    <source>
        <dbReference type="ARBA" id="ARBA00023212"/>
    </source>
</evidence>
<feature type="binding site" evidence="13">
    <location>
        <begin position="110"/>
        <end position="117"/>
    </location>
    <ligand>
        <name>ATP</name>
        <dbReference type="ChEBI" id="CHEBI:30616"/>
    </ligand>
</feature>
<protein>
    <recommendedName>
        <fullName evidence="3">Ribosome-recycling factor, mitochondrial</fullName>
    </recommendedName>
    <alternativeName>
        <fullName evidence="11">Ribosome-releasing factor, mitochondrial</fullName>
    </alternativeName>
</protein>
<keyword evidence="6 13" id="KW-0067">ATP-binding</keyword>
<reference evidence="18 19" key="1">
    <citation type="journal article" date="2015" name="Nat. Commun.">
        <title>Lucilia cuprina genome unlocks parasitic fly biology to underpin future interventions.</title>
        <authorList>
            <person name="Anstead C.A."/>
            <person name="Korhonen P.K."/>
            <person name="Young N.D."/>
            <person name="Hall R.S."/>
            <person name="Jex A.R."/>
            <person name="Murali S.C."/>
            <person name="Hughes D.S."/>
            <person name="Lee S.F."/>
            <person name="Perry T."/>
            <person name="Stroehlein A.J."/>
            <person name="Ansell B.R."/>
            <person name="Breugelmans B."/>
            <person name="Hofmann A."/>
            <person name="Qu J."/>
            <person name="Dugan S."/>
            <person name="Lee S.L."/>
            <person name="Chao H."/>
            <person name="Dinh H."/>
            <person name="Han Y."/>
            <person name="Doddapaneni H.V."/>
            <person name="Worley K.C."/>
            <person name="Muzny D.M."/>
            <person name="Ioannidis P."/>
            <person name="Waterhouse R.M."/>
            <person name="Zdobnov E.M."/>
            <person name="James P.J."/>
            <person name="Bagnall N.H."/>
            <person name="Kotze A.C."/>
            <person name="Gibbs R.A."/>
            <person name="Richards S."/>
            <person name="Batterham P."/>
            <person name="Gasser R.B."/>
        </authorList>
    </citation>
    <scope>NUCLEOTIDE SEQUENCE [LARGE SCALE GENOMIC DNA]</scope>
    <source>
        <strain evidence="18 19">LS</strain>
        <tissue evidence="18">Full body</tissue>
    </source>
</reference>
<keyword evidence="9 13" id="KW-0505">Motor protein</keyword>
<dbReference type="GO" id="GO:0005874">
    <property type="term" value="C:microtubule"/>
    <property type="evidence" value="ECO:0007669"/>
    <property type="project" value="UniProtKB-KW"/>
</dbReference>
<dbReference type="Proteomes" id="UP000037069">
    <property type="component" value="Unassembled WGS sequence"/>
</dbReference>
<gene>
    <name evidence="18" type="ORF">FF38_05926</name>
</gene>
<keyword evidence="8 14" id="KW-0175">Coiled coil</keyword>
<keyword evidence="16" id="KW-0472">Membrane</keyword>
<evidence type="ECO:0000256" key="1">
    <source>
        <dbReference type="ARBA" id="ARBA00004245"/>
    </source>
</evidence>
<keyword evidence="10" id="KW-0963">Cytoplasm</keyword>
<dbReference type="STRING" id="7375.A0A0L0CQD6"/>
<evidence type="ECO:0000256" key="2">
    <source>
        <dbReference type="ARBA" id="ARBA00005912"/>
    </source>
</evidence>
<dbReference type="GO" id="GO:0007018">
    <property type="term" value="P:microtubule-based movement"/>
    <property type="evidence" value="ECO:0007669"/>
    <property type="project" value="InterPro"/>
</dbReference>
<evidence type="ECO:0000256" key="6">
    <source>
        <dbReference type="ARBA" id="ARBA00022840"/>
    </source>
</evidence>
<comment type="similarity">
    <text evidence="2">Belongs to the RRF family.</text>
</comment>
<comment type="subcellular location">
    <subcellularLocation>
        <location evidence="1">Cytoplasm</location>
        <location evidence="1">Cytoskeleton</location>
    </subcellularLocation>
</comment>
<dbReference type="CDD" id="cd01370">
    <property type="entry name" value="KISc_KIP3_like"/>
    <property type="match status" value="1"/>
</dbReference>
<keyword evidence="16" id="KW-0812">Transmembrane</keyword>
<evidence type="ECO:0000256" key="4">
    <source>
        <dbReference type="ARBA" id="ARBA00022701"/>
    </source>
</evidence>
<evidence type="ECO:0000256" key="16">
    <source>
        <dbReference type="SAM" id="Phobius"/>
    </source>
</evidence>
<keyword evidence="7" id="KW-0648">Protein biosynthesis</keyword>
<dbReference type="InterPro" id="IPR027640">
    <property type="entry name" value="Kinesin-like_fam"/>
</dbReference>
<keyword evidence="5 13" id="KW-0547">Nucleotide-binding</keyword>
<dbReference type="Gene3D" id="3.30.1360.40">
    <property type="match status" value="1"/>
</dbReference>
<evidence type="ECO:0000256" key="8">
    <source>
        <dbReference type="ARBA" id="ARBA00023054"/>
    </source>
</evidence>
<evidence type="ECO:0000313" key="18">
    <source>
        <dbReference type="EMBL" id="KNC34377.1"/>
    </source>
</evidence>
<evidence type="ECO:0000256" key="3">
    <source>
        <dbReference type="ARBA" id="ARBA00020581"/>
    </source>
</evidence>
<proteinExistence type="inferred from homology"/>
<evidence type="ECO:0000256" key="13">
    <source>
        <dbReference type="PROSITE-ProRule" id="PRU00283"/>
    </source>
</evidence>
<dbReference type="PANTHER" id="PTHR47968">
    <property type="entry name" value="CENTROMERE PROTEIN E"/>
    <property type="match status" value="1"/>
</dbReference>
<dbReference type="Gene3D" id="3.40.850.10">
    <property type="entry name" value="Kinesin motor domain"/>
    <property type="match status" value="1"/>
</dbReference>
<evidence type="ECO:0000256" key="15">
    <source>
        <dbReference type="SAM" id="MobiDB-lite"/>
    </source>
</evidence>
<dbReference type="PRINTS" id="PR00380">
    <property type="entry name" value="KINESINHEAVY"/>
</dbReference>
<dbReference type="FunFam" id="3.30.1360.40:FF:000001">
    <property type="entry name" value="Ribosome-recycling factor"/>
    <property type="match status" value="1"/>
</dbReference>
<comment type="similarity">
    <text evidence="12">Belongs to the TRAFAC class myosin-kinesin ATPase superfamily. Kinesin family. KIN-8 subfamily.</text>
</comment>
<feature type="coiled-coil region" evidence="14">
    <location>
        <begin position="360"/>
        <end position="390"/>
    </location>
</feature>
<keyword evidence="16" id="KW-1133">Transmembrane helix</keyword>
<dbReference type="SUPFAM" id="SSF55194">
    <property type="entry name" value="Ribosome recycling factor, RRF"/>
    <property type="match status" value="1"/>
</dbReference>
<dbReference type="GO" id="GO:0003777">
    <property type="term" value="F:microtubule motor activity"/>
    <property type="evidence" value="ECO:0007669"/>
    <property type="project" value="InterPro"/>
</dbReference>
<comment type="caution">
    <text evidence="18">The sequence shown here is derived from an EMBL/GenBank/DDBJ whole genome shotgun (WGS) entry which is preliminary data.</text>
</comment>
<keyword evidence="19" id="KW-1185">Reference proteome</keyword>
<dbReference type="OrthoDB" id="407355at2759"/>
<evidence type="ECO:0000256" key="12">
    <source>
        <dbReference type="ARBA" id="ARBA00060769"/>
    </source>
</evidence>